<dbReference type="EMBL" id="CP059572">
    <property type="protein sequence ID" value="QXJ21366.1"/>
    <property type="molecule type" value="Genomic_DNA"/>
</dbReference>
<sequence length="136" mass="15261">MTTTIFDSRTLVSSESFEKVVRYVAREHYVHPRDARRIVEQALAFTQLCAENRGRRLAAPEDVSLGHWALILHTEVYAELCARLGGFLHYEPVSLGQQNADEVQETAALMRRAGLPVDEDLWNPEGSSFRDAGDCG</sequence>
<organism evidence="1 2">
    <name type="scientific">Actinomadura graeca</name>
    <dbReference type="NCBI Taxonomy" id="2750812"/>
    <lineage>
        <taxon>Bacteria</taxon>
        <taxon>Bacillati</taxon>
        <taxon>Actinomycetota</taxon>
        <taxon>Actinomycetes</taxon>
        <taxon>Streptosporangiales</taxon>
        <taxon>Thermomonosporaceae</taxon>
        <taxon>Actinomadura</taxon>
    </lineage>
</organism>
<keyword evidence="2" id="KW-1185">Reference proteome</keyword>
<name>A0ABX8QRD2_9ACTN</name>
<evidence type="ECO:0000313" key="2">
    <source>
        <dbReference type="Proteomes" id="UP001049518"/>
    </source>
</evidence>
<reference evidence="1" key="1">
    <citation type="submission" date="2020-07" db="EMBL/GenBank/DDBJ databases">
        <authorList>
            <person name="Tarantini F.S."/>
            <person name="Hong K.W."/>
            <person name="Chan K.G."/>
        </authorList>
    </citation>
    <scope>NUCLEOTIDE SEQUENCE</scope>
    <source>
        <strain evidence="1">32-07</strain>
    </source>
</reference>
<dbReference type="RefSeq" id="WP_231334513.1">
    <property type="nucleotide sequence ID" value="NZ_CP059572.1"/>
</dbReference>
<proteinExistence type="predicted"/>
<gene>
    <name evidence="1" type="ORF">AGRA3207_002214</name>
</gene>
<accession>A0ABX8QRD2</accession>
<dbReference type="Proteomes" id="UP001049518">
    <property type="component" value="Chromosome"/>
</dbReference>
<evidence type="ECO:0000313" key="1">
    <source>
        <dbReference type="EMBL" id="QXJ21366.1"/>
    </source>
</evidence>
<protein>
    <submittedName>
        <fullName evidence="1">Uncharacterized protein</fullName>
    </submittedName>
</protein>